<comment type="pathway">
    <text evidence="11">Cell wall biogenesis; peptidoglycan biosynthesis.</text>
</comment>
<dbReference type="GO" id="GO:0009274">
    <property type="term" value="C:peptidoglycan-based cell wall"/>
    <property type="evidence" value="ECO:0007669"/>
    <property type="project" value="InterPro"/>
</dbReference>
<dbReference type="OrthoDB" id="9766909at2"/>
<evidence type="ECO:0000256" key="2">
    <source>
        <dbReference type="ARBA" id="ARBA00022519"/>
    </source>
</evidence>
<keyword evidence="3 11" id="KW-0328">Glycosyltransferase</keyword>
<evidence type="ECO:0000256" key="3">
    <source>
        <dbReference type="ARBA" id="ARBA00022676"/>
    </source>
</evidence>
<dbReference type="UniPathway" id="UPA00219"/>
<dbReference type="GO" id="GO:0008955">
    <property type="term" value="F:peptidoglycan glycosyltransferase activity"/>
    <property type="evidence" value="ECO:0007669"/>
    <property type="project" value="UniProtKB-UniRule"/>
</dbReference>
<evidence type="ECO:0000259" key="12">
    <source>
        <dbReference type="Pfam" id="PF00912"/>
    </source>
</evidence>
<keyword evidence="4 11" id="KW-0808">Transferase</keyword>
<name>V2TQ77_9GAMM</name>
<keyword evidence="5 11" id="KW-0812">Transmembrane</keyword>
<dbReference type="HOGENOM" id="CLU_006354_1_1_6"/>
<dbReference type="EMBL" id="AYER01000009">
    <property type="protein sequence ID" value="ESK37805.1"/>
    <property type="molecule type" value="Genomic_DNA"/>
</dbReference>
<proteinExistence type="inferred from homology"/>
<evidence type="ECO:0000256" key="11">
    <source>
        <dbReference type="HAMAP-Rule" id="MF_00766"/>
    </source>
</evidence>
<keyword evidence="2 11" id="KW-0997">Cell inner membrane</keyword>
<dbReference type="InterPro" id="IPR011812">
    <property type="entry name" value="Pep_trsgly"/>
</dbReference>
<reference evidence="13 14" key="1">
    <citation type="submission" date="2013-10" db="EMBL/GenBank/DDBJ databases">
        <title>The Genome Sequence of Acinetobacter nectaris CIP 110549.</title>
        <authorList>
            <consortium name="The Broad Institute Genomics Platform"/>
            <consortium name="The Broad Institute Genome Sequencing Center for Infectious Disease"/>
            <person name="Cerqueira G."/>
            <person name="Feldgarden M."/>
            <person name="Courvalin P."/>
            <person name="Grillot-Courvalin C."/>
            <person name="Clermont D."/>
            <person name="Rocha E."/>
            <person name="Yoon E.-J."/>
            <person name="Nemec A."/>
            <person name="Young S.K."/>
            <person name="Zeng Q."/>
            <person name="Gargeya S."/>
            <person name="Fitzgerald M."/>
            <person name="Abouelleil A."/>
            <person name="Alvarado L."/>
            <person name="Berlin A.M."/>
            <person name="Chapman S.B."/>
            <person name="Gainer-Dewar J."/>
            <person name="Goldberg J."/>
            <person name="Gnerre S."/>
            <person name="Griggs A."/>
            <person name="Gujja S."/>
            <person name="Hansen M."/>
            <person name="Howarth C."/>
            <person name="Imamovic A."/>
            <person name="Ireland A."/>
            <person name="Larimer J."/>
            <person name="McCowan C."/>
            <person name="Murphy C."/>
            <person name="Pearson M."/>
            <person name="Poon T.W."/>
            <person name="Priest M."/>
            <person name="Roberts A."/>
            <person name="Saif S."/>
            <person name="Shea T."/>
            <person name="Sykes S."/>
            <person name="Wortman J."/>
            <person name="Nusbaum C."/>
            <person name="Birren B."/>
        </authorList>
    </citation>
    <scope>NUCLEOTIDE SEQUENCE [LARGE SCALE GENOMIC DNA]</scope>
    <source>
        <strain evidence="13 14">CIP 110549</strain>
    </source>
</reference>
<dbReference type="InterPro" id="IPR001264">
    <property type="entry name" value="Glyco_trans_51"/>
</dbReference>
<evidence type="ECO:0000313" key="13">
    <source>
        <dbReference type="EMBL" id="ESK37805.1"/>
    </source>
</evidence>
<accession>V2TQ77</accession>
<dbReference type="NCBIfam" id="TIGR02070">
    <property type="entry name" value="mono_pep_trsgly"/>
    <property type="match status" value="1"/>
</dbReference>
<dbReference type="PANTHER" id="PTHR30400">
    <property type="entry name" value="MONOFUNCTIONAL BIOSYNTHETIC PEPTIDOGLYCAN TRANSGLYCOSYLASE"/>
    <property type="match status" value="1"/>
</dbReference>
<dbReference type="InterPro" id="IPR036950">
    <property type="entry name" value="PBP_transglycosylase"/>
</dbReference>
<dbReference type="Gene3D" id="1.10.3810.10">
    <property type="entry name" value="Biosynthetic peptidoglycan transglycosylase-like"/>
    <property type="match status" value="1"/>
</dbReference>
<sequence>MKNIFLSIIKVLSVLFLLVQVWVFISLYWWSDHPVEKTMFMRMDTWENNATEVDHTWVNYSHMSPYIKQAVVTGEDGKFLEHHGFDWDGMQVALARNEENGSIVAGGSTITQQLAKNLFLYNQRSYFRKFQEAIITVMMEKMWSKKRILEVYLNSVEFGENLYGVEAASQYYFKKDSKYLTKQESIFLAALLPDPKYFQNHPNDRKLHFREHFIMKYINSSQIP</sequence>
<dbReference type="Proteomes" id="UP000023785">
    <property type="component" value="Unassembled WGS sequence"/>
</dbReference>
<keyword evidence="14" id="KW-1185">Reference proteome</keyword>
<dbReference type="PANTHER" id="PTHR30400:SF0">
    <property type="entry name" value="BIOSYNTHETIC PEPTIDOGLYCAN TRANSGLYCOSYLASE"/>
    <property type="match status" value="1"/>
</dbReference>
<evidence type="ECO:0000256" key="7">
    <source>
        <dbReference type="ARBA" id="ARBA00022984"/>
    </source>
</evidence>
<protein>
    <recommendedName>
        <fullName evidence="11">Biosynthetic peptidoglycan transglycosylase</fullName>
        <ecNumber evidence="11">2.4.99.28</ecNumber>
    </recommendedName>
    <alternativeName>
        <fullName evidence="11">Glycan polymerase</fullName>
    </alternativeName>
    <alternativeName>
        <fullName evidence="11">Peptidoglycan glycosyltransferase MtgA</fullName>
        <shortName evidence="11">PGT</shortName>
    </alternativeName>
</protein>
<dbReference type="STRING" id="1392540.P256_02241"/>
<gene>
    <name evidence="11" type="primary">mtgA</name>
    <name evidence="13" type="ORF">P256_02241</name>
</gene>
<comment type="subcellular location">
    <subcellularLocation>
        <location evidence="11">Cell inner membrane</location>
        <topology evidence="11">Single-pass membrane protein</topology>
    </subcellularLocation>
</comment>
<evidence type="ECO:0000256" key="6">
    <source>
        <dbReference type="ARBA" id="ARBA00022960"/>
    </source>
</evidence>
<evidence type="ECO:0000313" key="14">
    <source>
        <dbReference type="Proteomes" id="UP000023785"/>
    </source>
</evidence>
<dbReference type="eggNOG" id="COG0744">
    <property type="taxonomic scope" value="Bacteria"/>
</dbReference>
<comment type="catalytic activity">
    <reaction evidence="11">
        <text>[GlcNAc-(1-&gt;4)-Mur2Ac(oyl-L-Ala-gamma-D-Glu-L-Lys-D-Ala-D-Ala)](n)-di-trans,octa-cis-undecaprenyl diphosphate + beta-D-GlcNAc-(1-&gt;4)-Mur2Ac(oyl-L-Ala-gamma-D-Glu-L-Lys-D-Ala-D-Ala)-di-trans,octa-cis-undecaprenyl diphosphate = [GlcNAc-(1-&gt;4)-Mur2Ac(oyl-L-Ala-gamma-D-Glu-L-Lys-D-Ala-D-Ala)](n+1)-di-trans,octa-cis-undecaprenyl diphosphate + di-trans,octa-cis-undecaprenyl diphosphate + H(+)</text>
        <dbReference type="Rhea" id="RHEA:23708"/>
        <dbReference type="Rhea" id="RHEA-COMP:9602"/>
        <dbReference type="Rhea" id="RHEA-COMP:9603"/>
        <dbReference type="ChEBI" id="CHEBI:15378"/>
        <dbReference type="ChEBI" id="CHEBI:58405"/>
        <dbReference type="ChEBI" id="CHEBI:60033"/>
        <dbReference type="ChEBI" id="CHEBI:78435"/>
        <dbReference type="EC" id="2.4.99.28"/>
    </reaction>
</comment>
<dbReference type="SUPFAM" id="SSF53955">
    <property type="entry name" value="Lysozyme-like"/>
    <property type="match status" value="1"/>
</dbReference>
<keyword evidence="10 11" id="KW-0961">Cell wall biogenesis/degradation</keyword>
<keyword evidence="6 11" id="KW-0133">Cell shape</keyword>
<feature type="domain" description="Glycosyl transferase family 51" evidence="12">
    <location>
        <begin position="51"/>
        <end position="216"/>
    </location>
</feature>
<evidence type="ECO:0000256" key="5">
    <source>
        <dbReference type="ARBA" id="ARBA00022692"/>
    </source>
</evidence>
<evidence type="ECO:0000256" key="1">
    <source>
        <dbReference type="ARBA" id="ARBA00022475"/>
    </source>
</evidence>
<dbReference type="InterPro" id="IPR023346">
    <property type="entry name" value="Lysozyme-like_dom_sf"/>
</dbReference>
<dbReference type="GO" id="GO:0071555">
    <property type="term" value="P:cell wall organization"/>
    <property type="evidence" value="ECO:0007669"/>
    <property type="project" value="UniProtKB-KW"/>
</dbReference>
<keyword evidence="8 11" id="KW-1133">Transmembrane helix</keyword>
<dbReference type="AlphaFoldDB" id="V2TQ77"/>
<dbReference type="GO" id="GO:0005886">
    <property type="term" value="C:plasma membrane"/>
    <property type="evidence" value="ECO:0007669"/>
    <property type="project" value="UniProtKB-SubCell"/>
</dbReference>
<evidence type="ECO:0000256" key="10">
    <source>
        <dbReference type="ARBA" id="ARBA00023316"/>
    </source>
</evidence>
<keyword evidence="7 11" id="KW-0573">Peptidoglycan synthesis</keyword>
<keyword evidence="9 11" id="KW-0472">Membrane</keyword>
<dbReference type="EC" id="2.4.99.28" evidence="11"/>
<evidence type="ECO:0000256" key="8">
    <source>
        <dbReference type="ARBA" id="ARBA00022989"/>
    </source>
</evidence>
<organism evidence="13 14">
    <name type="scientific">Acinetobacter nectaris CIP 110549</name>
    <dbReference type="NCBI Taxonomy" id="1392540"/>
    <lineage>
        <taxon>Bacteria</taxon>
        <taxon>Pseudomonadati</taxon>
        <taxon>Pseudomonadota</taxon>
        <taxon>Gammaproteobacteria</taxon>
        <taxon>Moraxellales</taxon>
        <taxon>Moraxellaceae</taxon>
        <taxon>Acinetobacter</taxon>
    </lineage>
</organism>
<evidence type="ECO:0000256" key="9">
    <source>
        <dbReference type="ARBA" id="ARBA00023136"/>
    </source>
</evidence>
<comment type="similarity">
    <text evidence="11">Belongs to the glycosyltransferase 51 family.</text>
</comment>
<evidence type="ECO:0000256" key="4">
    <source>
        <dbReference type="ARBA" id="ARBA00022679"/>
    </source>
</evidence>
<dbReference type="Pfam" id="PF00912">
    <property type="entry name" value="Transgly"/>
    <property type="match status" value="1"/>
</dbReference>
<dbReference type="GO" id="GO:0016763">
    <property type="term" value="F:pentosyltransferase activity"/>
    <property type="evidence" value="ECO:0007669"/>
    <property type="project" value="InterPro"/>
</dbReference>
<comment type="function">
    <text evidence="11">Peptidoglycan polymerase that catalyzes glycan chain elongation from lipid-linked precursors.</text>
</comment>
<dbReference type="RefSeq" id="WP_023273851.1">
    <property type="nucleotide sequence ID" value="NZ_KI530735.1"/>
</dbReference>
<comment type="caution">
    <text evidence="13">The sequence shown here is derived from an EMBL/GenBank/DDBJ whole genome shotgun (WGS) entry which is preliminary data.</text>
</comment>
<dbReference type="GO" id="GO:0008360">
    <property type="term" value="P:regulation of cell shape"/>
    <property type="evidence" value="ECO:0007669"/>
    <property type="project" value="UniProtKB-KW"/>
</dbReference>
<dbReference type="HAMAP" id="MF_00766">
    <property type="entry name" value="PGT_MtgA"/>
    <property type="match status" value="1"/>
</dbReference>
<feature type="transmembrane region" description="Helical" evidence="11">
    <location>
        <begin position="12"/>
        <end position="30"/>
    </location>
</feature>
<dbReference type="PATRIC" id="fig|1392540.3.peg.2161"/>
<keyword evidence="1 11" id="KW-1003">Cell membrane</keyword>
<dbReference type="GO" id="GO:0009252">
    <property type="term" value="P:peptidoglycan biosynthetic process"/>
    <property type="evidence" value="ECO:0007669"/>
    <property type="project" value="UniProtKB-UniRule"/>
</dbReference>